<evidence type="ECO:0000313" key="6">
    <source>
        <dbReference type="EMBL" id="RBP82571.1"/>
    </source>
</evidence>
<dbReference type="Pfam" id="PF02570">
    <property type="entry name" value="CbiC"/>
    <property type="match status" value="1"/>
</dbReference>
<dbReference type="Gene3D" id="3.40.50.10230">
    <property type="entry name" value="Cobalamin biosynthesis CobH/CbiC, precorrin-8X methylmutase"/>
    <property type="match status" value="1"/>
</dbReference>
<evidence type="ECO:0000256" key="4">
    <source>
        <dbReference type="ARBA" id="ARBA00023235"/>
    </source>
</evidence>
<protein>
    <submittedName>
        <fullName evidence="6">Precorrin-8X methylmutase</fullName>
    </submittedName>
</protein>
<dbReference type="PANTHER" id="PTHR43588:SF1">
    <property type="entry name" value="COBALT-PRECORRIN-8 METHYLMUTASE"/>
    <property type="match status" value="1"/>
</dbReference>
<name>A0A366J6B1_9GAMM</name>
<evidence type="ECO:0000313" key="7">
    <source>
        <dbReference type="Proteomes" id="UP000252792"/>
    </source>
</evidence>
<evidence type="ECO:0000256" key="2">
    <source>
        <dbReference type="ARBA" id="ARBA00009774"/>
    </source>
</evidence>
<keyword evidence="3" id="KW-0169">Cobalamin biosynthesis</keyword>
<dbReference type="PANTHER" id="PTHR43588">
    <property type="entry name" value="COBALT-PRECORRIN-8 METHYLMUTASE"/>
    <property type="match status" value="1"/>
</dbReference>
<dbReference type="GO" id="GO:0009236">
    <property type="term" value="P:cobalamin biosynthetic process"/>
    <property type="evidence" value="ECO:0007669"/>
    <property type="project" value="UniProtKB-UniPathway"/>
</dbReference>
<feature type="domain" description="Cobalamin biosynthesis precorrin-8X methylmutase CobH/CbiC" evidence="5">
    <location>
        <begin position="20"/>
        <end position="214"/>
    </location>
</feature>
<evidence type="ECO:0000256" key="3">
    <source>
        <dbReference type="ARBA" id="ARBA00022573"/>
    </source>
</evidence>
<dbReference type="OrthoDB" id="9780708at2"/>
<dbReference type="RefSeq" id="WP_113917055.1">
    <property type="nucleotide sequence ID" value="NZ_QNSE01000008.1"/>
</dbReference>
<proteinExistence type="inferred from homology"/>
<dbReference type="AlphaFoldDB" id="A0A366J6B1"/>
<keyword evidence="4" id="KW-0413">Isomerase</keyword>
<evidence type="ECO:0000256" key="1">
    <source>
        <dbReference type="ARBA" id="ARBA00004953"/>
    </source>
</evidence>
<dbReference type="InterPro" id="IPR036588">
    <property type="entry name" value="CobH/CbiC_sf"/>
</dbReference>
<dbReference type="SUPFAM" id="SSF63965">
    <property type="entry name" value="Precorrin-8X methylmutase CbiC/CobH"/>
    <property type="match status" value="1"/>
</dbReference>
<comment type="caution">
    <text evidence="6">The sequence shown here is derived from an EMBL/GenBank/DDBJ whole genome shotgun (WGS) entry which is preliminary data.</text>
</comment>
<evidence type="ECO:0000259" key="5">
    <source>
        <dbReference type="Pfam" id="PF02570"/>
    </source>
</evidence>
<dbReference type="EMBL" id="QNSE01000008">
    <property type="protein sequence ID" value="RBP82571.1"/>
    <property type="molecule type" value="Genomic_DNA"/>
</dbReference>
<sequence>MTSLDDSQYERKYENNPQAIESDSFRQIRELTDLSGLSQDQQQVVMRVVHSLGLPDVAEQVRFSVNATQAGREALANNGAILCDVEMVKQGVTKRMITREPLCFLNDARTAELAKSKGETRSMAALSLWQQDLAGSVVLIGNAPTALFRLLEMIEQGAPKPALIIGMPVGFVGAAESKDALWQAHETLGIECITLLGRMGGSAVTSASCNALLRCNLGEYY</sequence>
<keyword evidence="7" id="KW-1185">Reference proteome</keyword>
<reference evidence="6 7" key="1">
    <citation type="submission" date="2018-06" db="EMBL/GenBank/DDBJ databases">
        <title>Genomic Encyclopedia of Type Strains, Phase III (KMG-III): the genomes of soil and plant-associated and newly described type strains.</title>
        <authorList>
            <person name="Whitman W."/>
        </authorList>
    </citation>
    <scope>NUCLEOTIDE SEQUENCE [LARGE SCALE GENOMIC DNA]</scope>
    <source>
        <strain evidence="6 7">CECT 7377</strain>
    </source>
</reference>
<dbReference type="GO" id="GO:0016993">
    <property type="term" value="F:precorrin-8X methylmutase activity"/>
    <property type="evidence" value="ECO:0007669"/>
    <property type="project" value="InterPro"/>
</dbReference>
<dbReference type="InterPro" id="IPR003722">
    <property type="entry name" value="Cbl_synth_CobH/CbiC"/>
</dbReference>
<comment type="similarity">
    <text evidence="2">Belongs to the CobH/CbiC family.</text>
</comment>
<organism evidence="6 7">
    <name type="scientific">Marinomonas rhizomae</name>
    <dbReference type="NCBI Taxonomy" id="491948"/>
    <lineage>
        <taxon>Bacteria</taxon>
        <taxon>Pseudomonadati</taxon>
        <taxon>Pseudomonadota</taxon>
        <taxon>Gammaproteobacteria</taxon>
        <taxon>Oceanospirillales</taxon>
        <taxon>Oceanospirillaceae</taxon>
        <taxon>Marinomonas</taxon>
    </lineage>
</organism>
<accession>A0A366J6B1</accession>
<dbReference type="UniPathway" id="UPA00148"/>
<dbReference type="Proteomes" id="UP000252792">
    <property type="component" value="Unassembled WGS sequence"/>
</dbReference>
<comment type="pathway">
    <text evidence="1">Cofactor biosynthesis; adenosylcobalamin biosynthesis.</text>
</comment>
<gene>
    <name evidence="6" type="ORF">DFP80_108218</name>
</gene>